<dbReference type="InterPro" id="IPR007111">
    <property type="entry name" value="NACHT_NTPase"/>
</dbReference>
<dbReference type="PANTHER" id="PTHR10039">
    <property type="entry name" value="AMELOGENIN"/>
    <property type="match status" value="1"/>
</dbReference>
<reference evidence="3" key="1">
    <citation type="submission" date="2020-11" db="EMBL/GenBank/DDBJ databases">
        <authorList>
            <consortium name="DOE Joint Genome Institute"/>
            <person name="Ahrendt S."/>
            <person name="Riley R."/>
            <person name="Andreopoulos W."/>
            <person name="Labutti K."/>
            <person name="Pangilinan J."/>
            <person name="Ruiz-Duenas F.J."/>
            <person name="Barrasa J.M."/>
            <person name="Sanchez-Garcia M."/>
            <person name="Camarero S."/>
            <person name="Miyauchi S."/>
            <person name="Serrano A."/>
            <person name="Linde D."/>
            <person name="Babiker R."/>
            <person name="Drula E."/>
            <person name="Ayuso-Fernandez I."/>
            <person name="Pacheco R."/>
            <person name="Padilla G."/>
            <person name="Ferreira P."/>
            <person name="Barriuso J."/>
            <person name="Kellner H."/>
            <person name="Castanera R."/>
            <person name="Alfaro M."/>
            <person name="Ramirez L."/>
            <person name="Pisabarro A.G."/>
            <person name="Kuo A."/>
            <person name="Tritt A."/>
            <person name="Lipzen A."/>
            <person name="He G."/>
            <person name="Yan M."/>
            <person name="Ng V."/>
            <person name="Cullen D."/>
            <person name="Martin F."/>
            <person name="Rosso M.-N."/>
            <person name="Henrissat B."/>
            <person name="Hibbett D."/>
            <person name="Martinez A.T."/>
            <person name="Grigoriev I.V."/>
        </authorList>
    </citation>
    <scope>NUCLEOTIDE SEQUENCE</scope>
    <source>
        <strain evidence="3">AH 40177</strain>
    </source>
</reference>
<name>A0A9P5TWP3_9AGAR</name>
<gene>
    <name evidence="3" type="ORF">BDP27DRAFT_1347384</name>
</gene>
<dbReference type="Gene3D" id="3.40.50.300">
    <property type="entry name" value="P-loop containing nucleotide triphosphate hydrolases"/>
    <property type="match status" value="1"/>
</dbReference>
<dbReference type="EMBL" id="JADNRY010000554">
    <property type="protein sequence ID" value="KAF9041151.1"/>
    <property type="molecule type" value="Genomic_DNA"/>
</dbReference>
<dbReference type="SUPFAM" id="SSF52540">
    <property type="entry name" value="P-loop containing nucleoside triphosphate hydrolases"/>
    <property type="match status" value="1"/>
</dbReference>
<dbReference type="AlphaFoldDB" id="A0A9P5TWP3"/>
<dbReference type="InterPro" id="IPR056884">
    <property type="entry name" value="NPHP3-like_N"/>
</dbReference>
<proteinExistence type="predicted"/>
<feature type="domain" description="NACHT" evidence="2">
    <location>
        <begin position="277"/>
        <end position="424"/>
    </location>
</feature>
<evidence type="ECO:0000256" key="1">
    <source>
        <dbReference type="ARBA" id="ARBA00022737"/>
    </source>
</evidence>
<accession>A0A9P5TWP3</accession>
<evidence type="ECO:0000259" key="2">
    <source>
        <dbReference type="PROSITE" id="PS50837"/>
    </source>
</evidence>
<dbReference type="OrthoDB" id="163438at2759"/>
<dbReference type="Pfam" id="PF24883">
    <property type="entry name" value="NPHP3_N"/>
    <property type="match status" value="1"/>
</dbReference>
<dbReference type="PROSITE" id="PS50837">
    <property type="entry name" value="NACHT"/>
    <property type="match status" value="1"/>
</dbReference>
<evidence type="ECO:0000313" key="4">
    <source>
        <dbReference type="Proteomes" id="UP000772434"/>
    </source>
</evidence>
<evidence type="ECO:0000313" key="3">
    <source>
        <dbReference type="EMBL" id="KAF9041151.1"/>
    </source>
</evidence>
<comment type="caution">
    <text evidence="3">The sequence shown here is derived from an EMBL/GenBank/DDBJ whole genome shotgun (WGS) entry which is preliminary data.</text>
</comment>
<organism evidence="3 4">
    <name type="scientific">Rhodocollybia butyracea</name>
    <dbReference type="NCBI Taxonomy" id="206335"/>
    <lineage>
        <taxon>Eukaryota</taxon>
        <taxon>Fungi</taxon>
        <taxon>Dikarya</taxon>
        <taxon>Basidiomycota</taxon>
        <taxon>Agaricomycotina</taxon>
        <taxon>Agaricomycetes</taxon>
        <taxon>Agaricomycetidae</taxon>
        <taxon>Agaricales</taxon>
        <taxon>Marasmiineae</taxon>
        <taxon>Omphalotaceae</taxon>
        <taxon>Rhodocollybia</taxon>
    </lineage>
</organism>
<protein>
    <recommendedName>
        <fullName evidence="2">NACHT domain-containing protein</fullName>
    </recommendedName>
</protein>
<dbReference type="Proteomes" id="UP000772434">
    <property type="component" value="Unassembled WGS sequence"/>
</dbReference>
<keyword evidence="1" id="KW-0677">Repeat</keyword>
<sequence length="933" mass="107438">MSSLPQSHEPQHYWDSHHDDSLKYPHAFPQSMPSFFPQSHNFQVFHGQFINVAGDVNIEKARSSNFVQRSESGNVRYAPYSHGPSVRPLGQPTLHASSSRLLEEPRNPGTLMTSDVTTFDGTPFPQEFLQSQLSGSTVALYPGPRQFLSLPIIDSDVHSMDHTMLNTQNAPSYFDRESSLSFTLSEEFWNRGESNVYSVPPNSNQPTTTINDCTFVSHTRQLQGERGIDKLHNVAALEALHDSADSFPQPRCHPETRTKMLEDLRKWSLETDPTSTSILWLFGPAGAGKSAIIRTLSNQLQSDGRLGGCFFFKRGHSTRGNAKVLFVTIAYQLAIHVPWLKGPISQVVEADPSVVARSIETQLRMLISEPCRMRPNENPLMILIDGLDECQDQSVHLEILRAIRNSFTGHPLPLRFIIASRPEAHIQEMFESSAYQGVYQPFNVWESFDDIRKYLLDEFARIHCEHRQTMSTIPLPWPVPKVLDKLVSRSSGYFIYASTIIKFVDDKNYRPTERLAIVMQDQIESESPFDILDQLYINILSTVPISKHHKLIQILCALVNFDITAHDVDQLLGLEIGDTRLFLRSLHSIIDAPLFHHHHFFTNQHASFYDFLRDPKRSQDFYVGVHHMDLARSMLRFLAHVYDQKHWDDFQYYLNKLLLFIASLPPSVELLPLIENAIIPEYIYYFDENFPVDHMLAWIKEIHPVPEHHIQLWENYEYMEFMVYELLLNSRREAMGLIKMSSSSTHAILTQSPGFLHFIHLVVLLQTVSESTSITTIHQLLGVSWSDLLSNISCLRSIIGKDEELWENLRNHVLGLSFAGESFPWPSFSRDLAHRCIQIGNDIHAGKLTDKRWETITHYWRTIQHYWCIFLRSSPSCNELLHDIQSLHPSQLPRCSAWEKYHVLMWLKVRVQNIGTEVKDYLDPFFFLITVIS</sequence>
<dbReference type="InterPro" id="IPR027417">
    <property type="entry name" value="P-loop_NTPase"/>
</dbReference>
<keyword evidence="4" id="KW-1185">Reference proteome</keyword>
<dbReference type="PANTHER" id="PTHR10039:SF17">
    <property type="entry name" value="FUNGAL STAND N-TERMINAL GOODBYE DOMAIN-CONTAINING PROTEIN-RELATED"/>
    <property type="match status" value="1"/>
</dbReference>